<dbReference type="AlphaFoldDB" id="A0A2U3Q811"/>
<dbReference type="PANTHER" id="PTHR12526:SF630">
    <property type="entry name" value="GLYCOSYLTRANSFERASE"/>
    <property type="match status" value="1"/>
</dbReference>
<evidence type="ECO:0000259" key="2">
    <source>
        <dbReference type="Pfam" id="PF13439"/>
    </source>
</evidence>
<dbReference type="GO" id="GO:0016757">
    <property type="term" value="F:glycosyltransferase activity"/>
    <property type="evidence" value="ECO:0007669"/>
    <property type="project" value="InterPro"/>
</dbReference>
<dbReference type="Pfam" id="PF00534">
    <property type="entry name" value="Glycos_transf_1"/>
    <property type="match status" value="1"/>
</dbReference>
<dbReference type="EMBL" id="LS398110">
    <property type="protein sequence ID" value="SPP97571.1"/>
    <property type="molecule type" value="Genomic_DNA"/>
</dbReference>
<name>A0A2U3Q811_9BRAD</name>
<protein>
    <submittedName>
        <fullName evidence="3">Glycosyltransferase</fullName>
    </submittedName>
</protein>
<proteinExistence type="predicted"/>
<organism evidence="3 4">
    <name type="scientific">Bradyrhizobium vignae</name>
    <dbReference type="NCBI Taxonomy" id="1549949"/>
    <lineage>
        <taxon>Bacteria</taxon>
        <taxon>Pseudomonadati</taxon>
        <taxon>Pseudomonadota</taxon>
        <taxon>Alphaproteobacteria</taxon>
        <taxon>Hyphomicrobiales</taxon>
        <taxon>Nitrobacteraceae</taxon>
        <taxon>Bradyrhizobium</taxon>
    </lineage>
</organism>
<dbReference type="Proteomes" id="UP000246085">
    <property type="component" value="Chromosome BRAD3257"/>
</dbReference>
<evidence type="ECO:0000313" key="3">
    <source>
        <dbReference type="EMBL" id="SPP97571.1"/>
    </source>
</evidence>
<dbReference type="SUPFAM" id="SSF53756">
    <property type="entry name" value="UDP-Glycosyltransferase/glycogen phosphorylase"/>
    <property type="match status" value="1"/>
</dbReference>
<evidence type="ECO:0000259" key="1">
    <source>
        <dbReference type="Pfam" id="PF00534"/>
    </source>
</evidence>
<accession>A0A2U3Q811</accession>
<gene>
    <name evidence="3" type="ORF">BRAD3257_6679</name>
</gene>
<dbReference type="Pfam" id="PF13439">
    <property type="entry name" value="Glyco_transf_4"/>
    <property type="match status" value="1"/>
</dbReference>
<dbReference type="KEGG" id="bvz:BRAD3257_6679"/>
<feature type="domain" description="Glycosyltransferase subfamily 4-like N-terminal" evidence="2">
    <location>
        <begin position="52"/>
        <end position="216"/>
    </location>
</feature>
<dbReference type="InterPro" id="IPR001296">
    <property type="entry name" value="Glyco_trans_1"/>
</dbReference>
<sequence>MTTSLPQYRYVFEELCFAVANSEQGYTMSGSPTRPYARQTMKVLHVAETIRGGIASYLNELHPQQQASFGADNVHYVVPSDHRRDLGAIDDSQITTFERTGRSVSGLFQMLRASMQALDAFRPDVVHLHSSFAGLVLRPVLAARSNGPRVVYCPHGWAFSRETGRLSHLITKAAENLLARTSDRIICISGDEYNEAVRAGIPAERLTIVHNGISKSRTPQPVAADWTTSKKVKVLFIGRLDRQKGFDLLIEAARSLEDVLDIRMVGASVVNKYEGPTVPSNVSLLGWLDRPTIETQLEAADLVVIPSRWEAFGLVALEAMRAAKPILAFHSGALPEIVVDGVTGVLCEPVAVQPLVDGFRRALDLDLKVLGQRGYDRFKQLYDVQKTHGELQQVYVELLQDDQTPVEAKAGLQSDLSKNF</sequence>
<keyword evidence="3" id="KW-0808">Transferase</keyword>
<reference evidence="3 4" key="1">
    <citation type="submission" date="2018-03" db="EMBL/GenBank/DDBJ databases">
        <authorList>
            <person name="Gully D."/>
        </authorList>
    </citation>
    <scope>NUCLEOTIDE SEQUENCE [LARGE SCALE GENOMIC DNA]</scope>
    <source>
        <strain evidence="3">ORS3257</strain>
    </source>
</reference>
<dbReference type="Gene3D" id="3.40.50.2000">
    <property type="entry name" value="Glycogen Phosphorylase B"/>
    <property type="match status" value="2"/>
</dbReference>
<evidence type="ECO:0000313" key="4">
    <source>
        <dbReference type="Proteomes" id="UP000246085"/>
    </source>
</evidence>
<dbReference type="InterPro" id="IPR028098">
    <property type="entry name" value="Glyco_trans_4-like_N"/>
</dbReference>
<feature type="domain" description="Glycosyl transferase family 1" evidence="1">
    <location>
        <begin position="229"/>
        <end position="366"/>
    </location>
</feature>
<dbReference type="PANTHER" id="PTHR12526">
    <property type="entry name" value="GLYCOSYLTRANSFERASE"/>
    <property type="match status" value="1"/>
</dbReference>